<dbReference type="KEGG" id="acab:QRX50_32420"/>
<protein>
    <recommendedName>
        <fullName evidence="5">DUF3558 domain-containing protein</fullName>
    </recommendedName>
</protein>
<feature type="signal peptide" evidence="2">
    <location>
        <begin position="1"/>
        <end position="20"/>
    </location>
</feature>
<feature type="chain" id="PRO_5040724095" description="DUF3558 domain-containing protein" evidence="2">
    <location>
        <begin position="21"/>
        <end position="208"/>
    </location>
</feature>
<name>A0A9Y2ICU9_9PSEU</name>
<proteinExistence type="predicted"/>
<dbReference type="PROSITE" id="PS51257">
    <property type="entry name" value="PROKAR_LIPOPROTEIN"/>
    <property type="match status" value="1"/>
</dbReference>
<dbReference type="EMBL" id="CP127294">
    <property type="protein sequence ID" value="WIX76158.1"/>
    <property type="molecule type" value="Genomic_DNA"/>
</dbReference>
<evidence type="ECO:0000313" key="4">
    <source>
        <dbReference type="Proteomes" id="UP001236014"/>
    </source>
</evidence>
<reference evidence="3 4" key="1">
    <citation type="submission" date="2023-06" db="EMBL/GenBank/DDBJ databases">
        <authorList>
            <person name="Oyuntsetseg B."/>
            <person name="Kim S.B."/>
        </authorList>
    </citation>
    <scope>NUCLEOTIDE SEQUENCE [LARGE SCALE GENOMIC DNA]</scope>
    <source>
        <strain evidence="3 4">2-15</strain>
    </source>
</reference>
<dbReference type="RefSeq" id="WP_285966912.1">
    <property type="nucleotide sequence ID" value="NZ_CP127294.1"/>
</dbReference>
<accession>A0A9Y2ICU9</accession>
<sequence length="208" mass="20673">MRHRQVLAVAAVALAGLTTACGNRPNDLETYYDDPTPVSDAASSAPVTPPHVAPPSTSASPSPDPRVLAAAAASAALLSDEDVAEEGVAPGPGKASGCLSGLAQGERRSASWVYPSGSGITHEVTAYAGGSGADVVSAADCAGQVLEIPPQPGVSQQRAWCDGSTCTVLLATGELVSALSVAASTPARAADAAKRLLPRIVAKLVAQP</sequence>
<organism evidence="3 4">
    <name type="scientific">Amycolatopsis carbonis</name>
    <dbReference type="NCBI Taxonomy" id="715471"/>
    <lineage>
        <taxon>Bacteria</taxon>
        <taxon>Bacillati</taxon>
        <taxon>Actinomycetota</taxon>
        <taxon>Actinomycetes</taxon>
        <taxon>Pseudonocardiales</taxon>
        <taxon>Pseudonocardiaceae</taxon>
        <taxon>Amycolatopsis</taxon>
    </lineage>
</organism>
<keyword evidence="2" id="KW-0732">Signal</keyword>
<dbReference type="Proteomes" id="UP001236014">
    <property type="component" value="Chromosome"/>
</dbReference>
<evidence type="ECO:0008006" key="5">
    <source>
        <dbReference type="Google" id="ProtNLM"/>
    </source>
</evidence>
<feature type="region of interest" description="Disordered" evidence="1">
    <location>
        <begin position="24"/>
        <end position="65"/>
    </location>
</feature>
<evidence type="ECO:0000256" key="2">
    <source>
        <dbReference type="SAM" id="SignalP"/>
    </source>
</evidence>
<keyword evidence="4" id="KW-1185">Reference proteome</keyword>
<evidence type="ECO:0000256" key="1">
    <source>
        <dbReference type="SAM" id="MobiDB-lite"/>
    </source>
</evidence>
<evidence type="ECO:0000313" key="3">
    <source>
        <dbReference type="EMBL" id="WIX76158.1"/>
    </source>
</evidence>
<gene>
    <name evidence="3" type="ORF">QRX50_32420</name>
</gene>
<dbReference type="AlphaFoldDB" id="A0A9Y2ICU9"/>